<organism evidence="2">
    <name type="scientific">Pseudothermotoga hypogea</name>
    <dbReference type="NCBI Taxonomy" id="57487"/>
    <lineage>
        <taxon>Bacteria</taxon>
        <taxon>Thermotogati</taxon>
        <taxon>Thermotogota</taxon>
        <taxon>Thermotogae</taxon>
        <taxon>Thermotogales</taxon>
        <taxon>Thermotogaceae</taxon>
        <taxon>Pseudothermotoga</taxon>
    </lineage>
</organism>
<sequence length="270" mass="31531">MAVYYEEEEQQELKEWLKAGFTEQSAKLWSELGLSIQETKSFKENFSYAEAVKWVKVGFRNGDIARKWYDAGFSAAEAIVYESLELDPRNANALREYGITAYDLKKGIEEKRIRTDRFNIYEMFDALQNGFNPIRDSEEIARWKELNFTLANAANWRRNGFTPEEAQAWIVEGFTYDQAREWKANEFTPEEAKEWKENGFTPQEAKQWKKEGFKADEAKQWRQRGVTVSEAKSLKEKNSNTSTESFLPEGCQIIIIILVIILLIRFCSSF</sequence>
<evidence type="ECO:0000313" key="2">
    <source>
        <dbReference type="EMBL" id="HGZ79364.1"/>
    </source>
</evidence>
<gene>
    <name evidence="2" type="ORF">ENW55_05220</name>
</gene>
<comment type="caution">
    <text evidence="2">The sequence shown here is derived from an EMBL/GenBank/DDBJ whole genome shotgun (WGS) entry which is preliminary data.</text>
</comment>
<keyword evidence="1" id="KW-0472">Membrane</keyword>
<name>A0A832I8V9_9THEM</name>
<accession>A0A832I8V9</accession>
<dbReference type="EMBL" id="DTKQ01000038">
    <property type="protein sequence ID" value="HGZ79364.1"/>
    <property type="molecule type" value="Genomic_DNA"/>
</dbReference>
<keyword evidence="1" id="KW-1133">Transmembrane helix</keyword>
<protein>
    <submittedName>
        <fullName evidence="2">Uncharacterized protein</fullName>
    </submittedName>
</protein>
<reference evidence="2" key="1">
    <citation type="journal article" date="2020" name="mSystems">
        <title>Genome- and Community-Level Interaction Insights into Carbon Utilization and Element Cycling Functions of Hydrothermarchaeota in Hydrothermal Sediment.</title>
        <authorList>
            <person name="Zhou Z."/>
            <person name="Liu Y."/>
            <person name="Xu W."/>
            <person name="Pan J."/>
            <person name="Luo Z.H."/>
            <person name="Li M."/>
        </authorList>
    </citation>
    <scope>NUCLEOTIDE SEQUENCE [LARGE SCALE GENOMIC DNA]</scope>
    <source>
        <strain evidence="2">SpSt-86</strain>
    </source>
</reference>
<proteinExistence type="predicted"/>
<keyword evidence="1" id="KW-0812">Transmembrane</keyword>
<evidence type="ECO:0000256" key="1">
    <source>
        <dbReference type="SAM" id="Phobius"/>
    </source>
</evidence>
<feature type="transmembrane region" description="Helical" evidence="1">
    <location>
        <begin position="246"/>
        <end position="267"/>
    </location>
</feature>
<dbReference type="AlphaFoldDB" id="A0A832I8V9"/>